<feature type="domain" description="Bacterial Ig-like" evidence="2">
    <location>
        <begin position="147"/>
        <end position="231"/>
    </location>
</feature>
<keyword evidence="4" id="KW-1185">Reference proteome</keyword>
<gene>
    <name evidence="3" type="ORF">SAMN05421770_11910</name>
</gene>
<dbReference type="SUPFAM" id="SSF81296">
    <property type="entry name" value="E set domains"/>
    <property type="match status" value="1"/>
</dbReference>
<dbReference type="InterPro" id="IPR002909">
    <property type="entry name" value="IPT_dom"/>
</dbReference>
<sequence length="326" mass="32882">MWRSIFGFFVSLIFVFNVGRSALCQTAYPSATVTIVGPQTGGSASGTLTLAFNGHFHTVSYGPLSTPNSIASAMAAAFASYPAQPWPTRLCTIGVCAKATGATITFQLKDLSSTFGAITGCGPHDAFSVDCSAWPPPAPVQTSLILSPSNNPATAGQAAIFTATVSPSNSGGPAPTGNVTFSDRGQAFLTAPLGSNGSVTVSNSTLLAGVHNLIATYFGDANYLGSTSSILLETVLPGQPSSLYLTPSSGFPDTVVEISGGYFGSSKGSVFFNGTLAAIRSWSSGDIFVIVPAGATTGPVTVQGAGTSGQGFFTMSSGAPPACPVQ</sequence>
<dbReference type="OrthoDB" id="5479351at2"/>
<evidence type="ECO:0000313" key="4">
    <source>
        <dbReference type="Proteomes" id="UP000198356"/>
    </source>
</evidence>
<proteinExistence type="predicted"/>
<dbReference type="Pfam" id="PF16640">
    <property type="entry name" value="Big_3_5"/>
    <property type="match status" value="1"/>
</dbReference>
<name>A0A239MQI7_9BACT</name>
<organism evidence="3 4">
    <name type="scientific">Granulicella rosea</name>
    <dbReference type="NCBI Taxonomy" id="474952"/>
    <lineage>
        <taxon>Bacteria</taxon>
        <taxon>Pseudomonadati</taxon>
        <taxon>Acidobacteriota</taxon>
        <taxon>Terriglobia</taxon>
        <taxon>Terriglobales</taxon>
        <taxon>Acidobacteriaceae</taxon>
        <taxon>Granulicella</taxon>
    </lineage>
</organism>
<dbReference type="Pfam" id="PF01833">
    <property type="entry name" value="TIG"/>
    <property type="match status" value="1"/>
</dbReference>
<dbReference type="InterPro" id="IPR014756">
    <property type="entry name" value="Ig_E-set"/>
</dbReference>
<dbReference type="Proteomes" id="UP000198356">
    <property type="component" value="Unassembled WGS sequence"/>
</dbReference>
<protein>
    <submittedName>
        <fullName evidence="3">IPT/TIG domain-containing protein</fullName>
    </submittedName>
</protein>
<evidence type="ECO:0000259" key="1">
    <source>
        <dbReference type="Pfam" id="PF01833"/>
    </source>
</evidence>
<dbReference type="Gene3D" id="2.60.40.10">
    <property type="entry name" value="Immunoglobulins"/>
    <property type="match status" value="2"/>
</dbReference>
<accession>A0A239MQI7</accession>
<evidence type="ECO:0000259" key="2">
    <source>
        <dbReference type="Pfam" id="PF16640"/>
    </source>
</evidence>
<reference evidence="3 4" key="1">
    <citation type="submission" date="2017-06" db="EMBL/GenBank/DDBJ databases">
        <authorList>
            <person name="Kim H.J."/>
            <person name="Triplett B.A."/>
        </authorList>
    </citation>
    <scope>NUCLEOTIDE SEQUENCE [LARGE SCALE GENOMIC DNA]</scope>
    <source>
        <strain evidence="3 4">DSM 18704</strain>
    </source>
</reference>
<dbReference type="InterPro" id="IPR032109">
    <property type="entry name" value="Big_3_5"/>
</dbReference>
<dbReference type="AlphaFoldDB" id="A0A239MQI7"/>
<dbReference type="EMBL" id="FZOU01000019">
    <property type="protein sequence ID" value="SNT44392.1"/>
    <property type="molecule type" value="Genomic_DNA"/>
</dbReference>
<feature type="domain" description="IPT/TIG" evidence="1">
    <location>
        <begin position="245"/>
        <end position="312"/>
    </location>
</feature>
<dbReference type="InterPro" id="IPR013783">
    <property type="entry name" value="Ig-like_fold"/>
</dbReference>
<evidence type="ECO:0000313" key="3">
    <source>
        <dbReference type="EMBL" id="SNT44392.1"/>
    </source>
</evidence>